<sequence length="93" mass="10340">MTAQHSKGPWKHRPICSSEGELIRDEIVNEDGEIIVDDVRRPEDAPVIATAPEMLEALRALVDYGINLRGKSRSYAILLMRGFDAIAKAEGHQ</sequence>
<organism evidence="1">
    <name type="scientific">uncultured Pleomorphomonas sp</name>
    <dbReference type="NCBI Taxonomy" id="442121"/>
    <lineage>
        <taxon>Bacteria</taxon>
        <taxon>Pseudomonadati</taxon>
        <taxon>Pseudomonadota</taxon>
        <taxon>Alphaproteobacteria</taxon>
        <taxon>Hyphomicrobiales</taxon>
        <taxon>Pleomorphomonadaceae</taxon>
        <taxon>Pleomorphomonas</taxon>
        <taxon>environmental samples</taxon>
    </lineage>
</organism>
<dbReference type="RefSeq" id="WP_288198816.1">
    <property type="nucleotide sequence ID" value="NZ_LT608334.1"/>
</dbReference>
<protein>
    <submittedName>
        <fullName evidence="1">Uncharacterized protein</fullName>
    </submittedName>
</protein>
<gene>
    <name evidence="1" type="ORF">KL86PLE_90705</name>
</gene>
<dbReference type="AlphaFoldDB" id="A0A212LQQ3"/>
<evidence type="ECO:0000313" key="1">
    <source>
        <dbReference type="EMBL" id="SCM79914.1"/>
    </source>
</evidence>
<proteinExistence type="predicted"/>
<accession>A0A212LQQ3</accession>
<reference evidence="1" key="1">
    <citation type="submission" date="2016-08" db="EMBL/GenBank/DDBJ databases">
        <authorList>
            <person name="Seilhamer J.J."/>
        </authorList>
    </citation>
    <scope>NUCLEOTIDE SEQUENCE</scope>
    <source>
        <strain evidence="1">86</strain>
    </source>
</reference>
<name>A0A212LQQ3_9HYPH</name>
<dbReference type="EMBL" id="FMJD01000013">
    <property type="protein sequence ID" value="SCM79914.1"/>
    <property type="molecule type" value="Genomic_DNA"/>
</dbReference>